<keyword evidence="4" id="KW-1185">Reference proteome</keyword>
<reference evidence="3" key="1">
    <citation type="submission" date="2022-11" db="EMBL/GenBank/DDBJ databases">
        <authorList>
            <person name="Petersen C."/>
        </authorList>
    </citation>
    <scope>NUCLEOTIDE SEQUENCE</scope>
    <source>
        <strain evidence="3">IBT 19713</strain>
    </source>
</reference>
<sequence>MASSSPLDLCTVVWLCPLEIELRAALAMLDTISDEIPPRVRGQNVIYMIGKVGAHMVAVVGYYQEQGLAASGSMAAEVMRDLPNLQFGLLVGIAGGIPRPNDNMQLGDVAVAVPEGNRPGVVGYDLGKAGENGSFELKHWQNSTHPFLRSVINLIKARGDSRFRRHLPTHGLEFQRPKSDVSDPNQIHPKVHYGTILSGNTVVKSKEKRDQLSLQYGGIAVEMEAAGIMTRLPAAVIRGISDFADAAKSNEWQPYAAITAAAFAKELLLNLPVEAPHERKDPPLASFAVKKSSSPFSNQDIRLAQNLPEQWAFAGREAEMALLKSELGFQERAPLQKIVVGLWGLTGIGKSQLAARFVKNQREMHPSREVFWINGESRESLEKSVIGMLKSGDGSINEIGELRKDSRTSRGDLINLFFTELNHLEDSRWLLIIDGVNEEQYPATKDLPPYDIRDSINGLLRGYVLITSRRRDIVERYHPIEEVKGLLNTDAVGLIKSKVHSQYLQGVEALVNLLKGLPLAIRLAISVISRDRCTCSDYLDRWTSRDEAREVLGTNDTLYRSLDLSFEELEHADPIAAKILTLFSFLHHHDLWYELLHNASEDIYPSWIQGIAARKVSFQRLSGLLADLSFIERKIHSNDNRRWEIHPIIQAVARQRAQANEGEYMVVAISLVASAVPRSHEESAWGNMRRLAPHVEVCWKYIERGRWGPQTDLTDLESLARVFRHIGRYNEACLMYRMIEHGLQQHNLSFDNKEFLADTLTNLGLVYTRQWRFDLALNTFNRSLELMRELGILTPDALMSVQYNKAVVFVFKNELDEAEILLRRAASHFAARSTDPSSLLQIGRDSIYLRIMNDLGEVLLQKGDVKSAFEIFNHIHKQQHFHQMEANQTILSIELNIGRAYSRAGKYAEARDILMNIIEVYTEFWGRHHPETMRAIHELAWTLMEKGKTKQDCGEEGFHEFNAAEELWNEALGFYKESHGPQSDLVVRMRANLEHLHVLKNPGWDFIGI</sequence>
<dbReference type="GeneID" id="83206112"/>
<dbReference type="InterPro" id="IPR035994">
    <property type="entry name" value="Nucleoside_phosphorylase_sf"/>
</dbReference>
<dbReference type="InterPro" id="IPR027417">
    <property type="entry name" value="P-loop_NTPase"/>
</dbReference>
<feature type="repeat" description="TPR" evidence="1">
    <location>
        <begin position="757"/>
        <end position="790"/>
    </location>
</feature>
<evidence type="ECO:0000313" key="4">
    <source>
        <dbReference type="Proteomes" id="UP001150941"/>
    </source>
</evidence>
<dbReference type="GO" id="GO:0009116">
    <property type="term" value="P:nucleoside metabolic process"/>
    <property type="evidence" value="ECO:0007669"/>
    <property type="project" value="InterPro"/>
</dbReference>
<dbReference type="SMART" id="SM00028">
    <property type="entry name" value="TPR"/>
    <property type="match status" value="4"/>
</dbReference>
<name>A0A9W9TFB7_9EURO</name>
<organism evidence="3 4">
    <name type="scientific">Penicillium chermesinum</name>
    <dbReference type="NCBI Taxonomy" id="63820"/>
    <lineage>
        <taxon>Eukaryota</taxon>
        <taxon>Fungi</taxon>
        <taxon>Dikarya</taxon>
        <taxon>Ascomycota</taxon>
        <taxon>Pezizomycotina</taxon>
        <taxon>Eurotiomycetes</taxon>
        <taxon>Eurotiomycetidae</taxon>
        <taxon>Eurotiales</taxon>
        <taxon>Aspergillaceae</taxon>
        <taxon>Penicillium</taxon>
    </lineage>
</organism>
<dbReference type="PANTHER" id="PTHR46082:SF11">
    <property type="entry name" value="AAA+ ATPASE DOMAIN-CONTAINING PROTEIN-RELATED"/>
    <property type="match status" value="1"/>
</dbReference>
<dbReference type="Pfam" id="PF01048">
    <property type="entry name" value="PNP_UDP_1"/>
    <property type="match status" value="1"/>
</dbReference>
<dbReference type="Pfam" id="PF13424">
    <property type="entry name" value="TPR_12"/>
    <property type="match status" value="1"/>
</dbReference>
<dbReference type="GO" id="GO:0003824">
    <property type="term" value="F:catalytic activity"/>
    <property type="evidence" value="ECO:0007669"/>
    <property type="project" value="InterPro"/>
</dbReference>
<dbReference type="AlphaFoldDB" id="A0A9W9TFB7"/>
<dbReference type="PROSITE" id="PS50005">
    <property type="entry name" value="TPR"/>
    <property type="match status" value="1"/>
</dbReference>
<reference evidence="3" key="2">
    <citation type="journal article" date="2023" name="IMA Fungus">
        <title>Comparative genomic study of the Penicillium genus elucidates a diverse pangenome and 15 lateral gene transfer events.</title>
        <authorList>
            <person name="Petersen C."/>
            <person name="Sorensen T."/>
            <person name="Nielsen M.R."/>
            <person name="Sondergaard T.E."/>
            <person name="Sorensen J.L."/>
            <person name="Fitzpatrick D.A."/>
            <person name="Frisvad J.C."/>
            <person name="Nielsen K.L."/>
        </authorList>
    </citation>
    <scope>NUCLEOTIDE SEQUENCE</scope>
    <source>
        <strain evidence="3">IBT 19713</strain>
    </source>
</reference>
<dbReference type="OrthoDB" id="1658288at2759"/>
<dbReference type="Proteomes" id="UP001150941">
    <property type="component" value="Unassembled WGS sequence"/>
</dbReference>
<dbReference type="EMBL" id="JAPQKS010000007">
    <property type="protein sequence ID" value="KAJ5220309.1"/>
    <property type="molecule type" value="Genomic_DNA"/>
</dbReference>
<proteinExistence type="predicted"/>
<dbReference type="InterPro" id="IPR000845">
    <property type="entry name" value="Nucleoside_phosphorylase_d"/>
</dbReference>
<dbReference type="SUPFAM" id="SSF48452">
    <property type="entry name" value="TPR-like"/>
    <property type="match status" value="2"/>
</dbReference>
<evidence type="ECO:0000256" key="1">
    <source>
        <dbReference type="PROSITE-ProRule" id="PRU00339"/>
    </source>
</evidence>
<keyword evidence="1" id="KW-0802">TPR repeat</keyword>
<dbReference type="Gene3D" id="1.25.40.10">
    <property type="entry name" value="Tetratricopeptide repeat domain"/>
    <property type="match status" value="2"/>
</dbReference>
<dbReference type="InterPro" id="IPR011990">
    <property type="entry name" value="TPR-like_helical_dom_sf"/>
</dbReference>
<dbReference type="RefSeq" id="XP_058327139.1">
    <property type="nucleotide sequence ID" value="XM_058478809.1"/>
</dbReference>
<evidence type="ECO:0000259" key="2">
    <source>
        <dbReference type="Pfam" id="PF01048"/>
    </source>
</evidence>
<comment type="caution">
    <text evidence="3">The sequence shown here is derived from an EMBL/GenBank/DDBJ whole genome shotgun (WGS) entry which is preliminary data.</text>
</comment>
<dbReference type="SUPFAM" id="SSF53167">
    <property type="entry name" value="Purine and uridine phosphorylases"/>
    <property type="match status" value="1"/>
</dbReference>
<protein>
    <recommendedName>
        <fullName evidence="2">Nucleoside phosphorylase domain-containing protein</fullName>
    </recommendedName>
</protein>
<dbReference type="Gene3D" id="3.40.50.1580">
    <property type="entry name" value="Nucleoside phosphorylase domain"/>
    <property type="match status" value="1"/>
</dbReference>
<gene>
    <name evidence="3" type="ORF">N7468_009513</name>
</gene>
<accession>A0A9W9TFB7</accession>
<evidence type="ECO:0000313" key="3">
    <source>
        <dbReference type="EMBL" id="KAJ5220309.1"/>
    </source>
</evidence>
<dbReference type="PANTHER" id="PTHR46082">
    <property type="entry name" value="ATP/GTP-BINDING PROTEIN-RELATED"/>
    <property type="match status" value="1"/>
</dbReference>
<dbReference type="PRINTS" id="PR00364">
    <property type="entry name" value="DISEASERSIST"/>
</dbReference>
<feature type="domain" description="Nucleoside phosphorylase" evidence="2">
    <location>
        <begin position="25"/>
        <end position="265"/>
    </location>
</feature>
<dbReference type="InterPro" id="IPR053137">
    <property type="entry name" value="NLR-like"/>
</dbReference>
<dbReference type="Gene3D" id="3.40.50.300">
    <property type="entry name" value="P-loop containing nucleotide triphosphate hydrolases"/>
    <property type="match status" value="1"/>
</dbReference>
<dbReference type="SUPFAM" id="SSF52540">
    <property type="entry name" value="P-loop containing nucleoside triphosphate hydrolases"/>
    <property type="match status" value="1"/>
</dbReference>
<dbReference type="InterPro" id="IPR019734">
    <property type="entry name" value="TPR_rpt"/>
</dbReference>